<comment type="caution">
    <text evidence="2">The sequence shown here is derived from an EMBL/GenBank/DDBJ whole genome shotgun (WGS) entry which is preliminary data.</text>
</comment>
<sequence length="564" mass="62668">MCMCLKDHLDAQERKQDKSTLETPVDFEEEILDAGVQANESISLSDKEIALDVASSEGSMSGPSSGGEEAMAEANYGSVGLPGTQEGLLLMSPKELSLTKPEQDLSSRPSAPIIEDWVFDSEEDDMPQAPIPVAPTVPLRSTSHSKGSKKSKKSCFVCKSVDHLIKDCDFHARKLAQRTYASRDIHKQYAPVNHSRFLLHNVPAVAPPQSQSVLTTAAKTVSAVKPIFSMPRPKLASRVVSKSISPIKRQLPCHASSNTSNSPHRVTAAKASAVSVAQGKKSTWVWKPKCLVLDHDLRTTSTSMTLKGFDYNDALGRSKMVVECWKTTWDDVLVVPSDGMENGCQMRLNTTSIYRFLVVYGVTDSLGYAVTFLMQTFQNIGKIDLRRFKWKVYGVTYVSMASCGSNWLNNSFNNTSRNKRVTIQNNFPQRVLSHQEVLFNPHLLKIKLIGIQNSTPSKSQMKQACLRKATSRSESQNFPTERFDLLALVVLFTPVEVNKGLLESLVLRESVCLGMLPEDVTVTHKDSSLKLMIQRSRRIKEISSRITDIERKDSADMNCYTKVN</sequence>
<feature type="compositionally biased region" description="Basic and acidic residues" evidence="1">
    <location>
        <begin position="1"/>
        <end position="20"/>
    </location>
</feature>
<gene>
    <name evidence="2" type="ORF">Tci_042682</name>
</gene>
<evidence type="ECO:0000256" key="1">
    <source>
        <dbReference type="SAM" id="MobiDB-lite"/>
    </source>
</evidence>
<evidence type="ECO:0000313" key="2">
    <source>
        <dbReference type="EMBL" id="GEU70704.1"/>
    </source>
</evidence>
<name>A0A6L2MDZ2_TANCI</name>
<dbReference type="EMBL" id="BKCJ010006166">
    <property type="protein sequence ID" value="GEU70704.1"/>
    <property type="molecule type" value="Genomic_DNA"/>
</dbReference>
<accession>A0A6L2MDZ2</accession>
<reference evidence="2" key="1">
    <citation type="journal article" date="2019" name="Sci. Rep.">
        <title>Draft genome of Tanacetum cinerariifolium, the natural source of mosquito coil.</title>
        <authorList>
            <person name="Yamashiro T."/>
            <person name="Shiraishi A."/>
            <person name="Satake H."/>
            <person name="Nakayama K."/>
        </authorList>
    </citation>
    <scope>NUCLEOTIDE SEQUENCE</scope>
</reference>
<proteinExistence type="predicted"/>
<organism evidence="2">
    <name type="scientific">Tanacetum cinerariifolium</name>
    <name type="common">Dalmatian daisy</name>
    <name type="synonym">Chrysanthemum cinerariifolium</name>
    <dbReference type="NCBI Taxonomy" id="118510"/>
    <lineage>
        <taxon>Eukaryota</taxon>
        <taxon>Viridiplantae</taxon>
        <taxon>Streptophyta</taxon>
        <taxon>Embryophyta</taxon>
        <taxon>Tracheophyta</taxon>
        <taxon>Spermatophyta</taxon>
        <taxon>Magnoliopsida</taxon>
        <taxon>eudicotyledons</taxon>
        <taxon>Gunneridae</taxon>
        <taxon>Pentapetalae</taxon>
        <taxon>asterids</taxon>
        <taxon>campanulids</taxon>
        <taxon>Asterales</taxon>
        <taxon>Asteraceae</taxon>
        <taxon>Asteroideae</taxon>
        <taxon>Anthemideae</taxon>
        <taxon>Anthemidinae</taxon>
        <taxon>Tanacetum</taxon>
    </lineage>
</organism>
<dbReference type="AlphaFoldDB" id="A0A6L2MDZ2"/>
<feature type="region of interest" description="Disordered" evidence="1">
    <location>
        <begin position="1"/>
        <end position="22"/>
    </location>
</feature>
<protein>
    <submittedName>
        <fullName evidence="2">Uncharacterized protein</fullName>
    </submittedName>
</protein>